<keyword evidence="8" id="KW-0969">Cilium</keyword>
<gene>
    <name evidence="8" type="primary">flgB</name>
    <name evidence="9" type="ORF">B5F11_05010</name>
    <name evidence="10" type="ORF">DXC40_03895</name>
    <name evidence="8" type="ORF">ERS852551_01030</name>
</gene>
<keyword evidence="8" id="KW-0966">Cell projection</keyword>
<evidence type="ECO:0000313" key="10">
    <source>
        <dbReference type="EMBL" id="RGE70201.1"/>
    </source>
</evidence>
<sequence>MFYDSLAFQAMRSSLNGLAIEQNIILHNLANYETPGYKAKSVKFEDVLKESSRKDGSGRYDFKATVFEQEDTTMRPDGNNVDSDVESLKLYENYVQTLYLYQKISGQFTNMNYILEQSAK</sequence>
<dbReference type="AlphaFoldDB" id="A0A174NVA3"/>
<dbReference type="Pfam" id="PF00460">
    <property type="entry name" value="Flg_bb_rod"/>
    <property type="match status" value="1"/>
</dbReference>
<evidence type="ECO:0000313" key="12">
    <source>
        <dbReference type="Proteomes" id="UP000196386"/>
    </source>
</evidence>
<comment type="subunit">
    <text evidence="6">The basal body constitutes a major portion of the flagellar organelle and consists of a number of rings mounted on a central rod.</text>
</comment>
<dbReference type="EMBL" id="CZBE01000006">
    <property type="protein sequence ID" value="CUP51486.1"/>
    <property type="molecule type" value="Genomic_DNA"/>
</dbReference>
<organism evidence="8 11">
    <name type="scientific">Anaerotruncus colihominis</name>
    <dbReference type="NCBI Taxonomy" id="169435"/>
    <lineage>
        <taxon>Bacteria</taxon>
        <taxon>Bacillati</taxon>
        <taxon>Bacillota</taxon>
        <taxon>Clostridia</taxon>
        <taxon>Eubacteriales</taxon>
        <taxon>Oscillospiraceae</taxon>
        <taxon>Anaerotruncus</taxon>
    </lineage>
</organism>
<dbReference type="Proteomes" id="UP000095765">
    <property type="component" value="Unassembled WGS sequence"/>
</dbReference>
<dbReference type="InterPro" id="IPR001444">
    <property type="entry name" value="Flag_bb_rod_N"/>
</dbReference>
<name>A0A174NVA3_9FIRM</name>
<dbReference type="Proteomes" id="UP000196386">
    <property type="component" value="Unassembled WGS sequence"/>
</dbReference>
<evidence type="ECO:0000256" key="5">
    <source>
        <dbReference type="ARBA" id="ARBA00024934"/>
    </source>
</evidence>
<protein>
    <recommendedName>
        <fullName evidence="3 6">Flagellar basal body rod protein FlgB</fullName>
    </recommendedName>
</protein>
<keyword evidence="4 6" id="KW-0975">Bacterial flagellum</keyword>
<evidence type="ECO:0000256" key="2">
    <source>
        <dbReference type="ARBA" id="ARBA00009677"/>
    </source>
</evidence>
<evidence type="ECO:0000313" key="9">
    <source>
        <dbReference type="EMBL" id="OUP70369.1"/>
    </source>
</evidence>
<evidence type="ECO:0000313" key="11">
    <source>
        <dbReference type="Proteomes" id="UP000095765"/>
    </source>
</evidence>
<evidence type="ECO:0000256" key="6">
    <source>
        <dbReference type="PIRNR" id="PIRNR002889"/>
    </source>
</evidence>
<dbReference type="NCBIfam" id="TIGR01396">
    <property type="entry name" value="FlgB"/>
    <property type="match status" value="1"/>
</dbReference>
<dbReference type="GeneID" id="72465034"/>
<comment type="function">
    <text evidence="5 6">Structural component of flagellum, the bacterial motility apparatus. Part of the rod structure of flagellar basal body.</text>
</comment>
<dbReference type="PIRSF" id="PIRSF002889">
    <property type="entry name" value="Rod_FlgB"/>
    <property type="match status" value="1"/>
</dbReference>
<dbReference type="Proteomes" id="UP000260828">
    <property type="component" value="Unassembled WGS sequence"/>
</dbReference>
<dbReference type="EMBL" id="NFKP01000004">
    <property type="protein sequence ID" value="OUP70369.1"/>
    <property type="molecule type" value="Genomic_DNA"/>
</dbReference>
<accession>A0A174NVA3</accession>
<reference evidence="9" key="3">
    <citation type="journal article" date="2018" name="BMC Genomics">
        <title>Whole genome sequencing and function prediction of 133 gut anaerobes isolated from chicken caecum in pure cultures.</title>
        <authorList>
            <person name="Medvecky M."/>
            <person name="Cejkova D."/>
            <person name="Polansky O."/>
            <person name="Karasova D."/>
            <person name="Kubasova T."/>
            <person name="Cizek A."/>
            <person name="Rychlik I."/>
        </authorList>
    </citation>
    <scope>NUCLEOTIDE SEQUENCE</scope>
    <source>
        <strain evidence="9">An175</strain>
    </source>
</reference>
<evidence type="ECO:0000256" key="3">
    <source>
        <dbReference type="ARBA" id="ARBA00014376"/>
    </source>
</evidence>
<evidence type="ECO:0000259" key="7">
    <source>
        <dbReference type="Pfam" id="PF00460"/>
    </source>
</evidence>
<reference evidence="10 13" key="4">
    <citation type="submission" date="2018-08" db="EMBL/GenBank/DDBJ databases">
        <title>A genome reference for cultivated species of the human gut microbiota.</title>
        <authorList>
            <person name="Zou Y."/>
            <person name="Xue W."/>
            <person name="Luo G."/>
        </authorList>
    </citation>
    <scope>NUCLEOTIDE SEQUENCE [LARGE SCALE GENOMIC DNA]</scope>
    <source>
        <strain evidence="10 13">TF05-12AC</strain>
    </source>
</reference>
<reference evidence="12" key="2">
    <citation type="submission" date="2017-04" db="EMBL/GenBank/DDBJ databases">
        <title>Function of individual gut microbiota members based on whole genome sequencing of pure cultures obtained from chicken caecum.</title>
        <authorList>
            <person name="Medvecky M."/>
            <person name="Cejkova D."/>
            <person name="Polansky O."/>
            <person name="Karasova D."/>
            <person name="Kubasova T."/>
            <person name="Cizek A."/>
            <person name="Rychlik I."/>
        </authorList>
    </citation>
    <scope>NUCLEOTIDE SEQUENCE [LARGE SCALE GENOMIC DNA]</scope>
    <source>
        <strain evidence="12">An175</strain>
    </source>
</reference>
<dbReference type="EMBL" id="QVME01000001">
    <property type="protein sequence ID" value="RGE70201.1"/>
    <property type="molecule type" value="Genomic_DNA"/>
</dbReference>
<proteinExistence type="inferred from homology"/>
<evidence type="ECO:0000313" key="8">
    <source>
        <dbReference type="EMBL" id="CUP51486.1"/>
    </source>
</evidence>
<evidence type="ECO:0000256" key="1">
    <source>
        <dbReference type="ARBA" id="ARBA00004117"/>
    </source>
</evidence>
<dbReference type="OrthoDB" id="9792068at2"/>
<dbReference type="GO" id="GO:0030694">
    <property type="term" value="C:bacterial-type flagellum basal body, rod"/>
    <property type="evidence" value="ECO:0007669"/>
    <property type="project" value="InterPro"/>
</dbReference>
<keyword evidence="8" id="KW-0282">Flagellum</keyword>
<dbReference type="InterPro" id="IPR006300">
    <property type="entry name" value="FlgB"/>
</dbReference>
<dbReference type="GO" id="GO:0071973">
    <property type="term" value="P:bacterial-type flagellum-dependent cell motility"/>
    <property type="evidence" value="ECO:0007669"/>
    <property type="project" value="InterPro"/>
</dbReference>
<reference evidence="8 11" key="1">
    <citation type="submission" date="2015-09" db="EMBL/GenBank/DDBJ databases">
        <authorList>
            <consortium name="Pathogen Informatics"/>
        </authorList>
    </citation>
    <scope>NUCLEOTIDE SEQUENCE [LARGE SCALE GENOMIC DNA]</scope>
    <source>
        <strain evidence="8 11">2789STDY5834939</strain>
    </source>
</reference>
<feature type="domain" description="Flagellar basal body rod protein N-terminal" evidence="7">
    <location>
        <begin position="12"/>
        <end position="38"/>
    </location>
</feature>
<dbReference type="RefSeq" id="WP_006874862.1">
    <property type="nucleotide sequence ID" value="NZ_CABIWA010000003.1"/>
</dbReference>
<comment type="subcellular location">
    <subcellularLocation>
        <location evidence="1 6">Bacterial flagellum basal body</location>
    </subcellularLocation>
</comment>
<comment type="similarity">
    <text evidence="2 6">Belongs to the flagella basal body rod proteins family.</text>
</comment>
<evidence type="ECO:0000313" key="13">
    <source>
        <dbReference type="Proteomes" id="UP000260828"/>
    </source>
</evidence>
<evidence type="ECO:0000256" key="4">
    <source>
        <dbReference type="ARBA" id="ARBA00023143"/>
    </source>
</evidence>